<dbReference type="NCBIfam" id="NF041681">
    <property type="entry name" value="HGxxPAAW"/>
    <property type="match status" value="1"/>
</dbReference>
<keyword evidence="2" id="KW-0472">Membrane</keyword>
<feature type="compositionally biased region" description="Polar residues" evidence="1">
    <location>
        <begin position="1"/>
        <end position="12"/>
    </location>
</feature>
<feature type="region of interest" description="Disordered" evidence="1">
    <location>
        <begin position="1"/>
        <end position="27"/>
    </location>
</feature>
<keyword evidence="2" id="KW-1133">Transmembrane helix</keyword>
<proteinExistence type="predicted"/>
<dbReference type="AlphaFoldDB" id="A0A212T039"/>
<feature type="transmembrane region" description="Helical" evidence="2">
    <location>
        <begin position="31"/>
        <end position="52"/>
    </location>
</feature>
<dbReference type="EMBL" id="FYEZ01000001">
    <property type="protein sequence ID" value="SNC59369.1"/>
    <property type="molecule type" value="Genomic_DNA"/>
</dbReference>
<protein>
    <submittedName>
        <fullName evidence="3">Uncharacterized protein</fullName>
    </submittedName>
</protein>
<name>A0A212T039_9MICO</name>
<keyword evidence="2" id="KW-0812">Transmembrane</keyword>
<evidence type="ECO:0000313" key="3">
    <source>
        <dbReference type="EMBL" id="SNC59369.1"/>
    </source>
</evidence>
<dbReference type="InterPro" id="IPR046550">
    <property type="entry name" value="DUF6704"/>
</dbReference>
<evidence type="ECO:0000256" key="1">
    <source>
        <dbReference type="SAM" id="MobiDB-lite"/>
    </source>
</evidence>
<gene>
    <name evidence="3" type="ORF">SAMN05445756_0051</name>
</gene>
<keyword evidence="4" id="KW-1185">Reference proteome</keyword>
<sequence>MSQYDHTVTTQAPVRAPEPPEVHEDHGHSTAAWTGVTLMIIGAVVITVGIVLSNDPMTWGGTALAVIGALAWPVMAKMGYGSTHDE</sequence>
<feature type="compositionally biased region" description="Basic and acidic residues" evidence="1">
    <location>
        <begin position="18"/>
        <end position="27"/>
    </location>
</feature>
<feature type="transmembrane region" description="Helical" evidence="2">
    <location>
        <begin position="59"/>
        <end position="80"/>
    </location>
</feature>
<evidence type="ECO:0000313" key="4">
    <source>
        <dbReference type="Proteomes" id="UP000198122"/>
    </source>
</evidence>
<dbReference type="Proteomes" id="UP000198122">
    <property type="component" value="Unassembled WGS sequence"/>
</dbReference>
<accession>A0A212T039</accession>
<evidence type="ECO:0000256" key="2">
    <source>
        <dbReference type="SAM" id="Phobius"/>
    </source>
</evidence>
<dbReference type="Pfam" id="PF20447">
    <property type="entry name" value="DUF6704"/>
    <property type="match status" value="1"/>
</dbReference>
<organism evidence="3 4">
    <name type="scientific">Kytococcus aerolatus</name>
    <dbReference type="NCBI Taxonomy" id="592308"/>
    <lineage>
        <taxon>Bacteria</taxon>
        <taxon>Bacillati</taxon>
        <taxon>Actinomycetota</taxon>
        <taxon>Actinomycetes</taxon>
        <taxon>Micrococcales</taxon>
        <taxon>Kytococcaceae</taxon>
        <taxon>Kytococcus</taxon>
    </lineage>
</organism>
<reference evidence="3 4" key="1">
    <citation type="submission" date="2017-06" db="EMBL/GenBank/DDBJ databases">
        <authorList>
            <person name="Kim H.J."/>
            <person name="Triplett B.A."/>
        </authorList>
    </citation>
    <scope>NUCLEOTIDE SEQUENCE [LARGE SCALE GENOMIC DNA]</scope>
    <source>
        <strain evidence="3 4">DSM 22179</strain>
    </source>
</reference>
<dbReference type="RefSeq" id="WP_234994201.1">
    <property type="nucleotide sequence ID" value="NZ_FYEZ01000001.1"/>
</dbReference>